<keyword evidence="1" id="KW-1133">Transmembrane helix</keyword>
<dbReference type="Proteomes" id="UP000807306">
    <property type="component" value="Unassembled WGS sequence"/>
</dbReference>
<evidence type="ECO:0000313" key="2">
    <source>
        <dbReference type="EMBL" id="KAF9531302.1"/>
    </source>
</evidence>
<evidence type="ECO:0000313" key="3">
    <source>
        <dbReference type="Proteomes" id="UP000807306"/>
    </source>
</evidence>
<keyword evidence="1" id="KW-0472">Membrane</keyword>
<evidence type="ECO:0000256" key="1">
    <source>
        <dbReference type="SAM" id="Phobius"/>
    </source>
</evidence>
<keyword evidence="1" id="KW-0812">Transmembrane</keyword>
<sequence>MNAQPPQLSLILMASLRSTMNAHSEQCLSMRRHELGNQRSNLQPTAVIPGFVTFVLFGAVGTVVPIEFR</sequence>
<dbReference type="AlphaFoldDB" id="A0A9P6JRW8"/>
<gene>
    <name evidence="2" type="ORF">CPB83DRAFT_848812</name>
</gene>
<proteinExistence type="predicted"/>
<protein>
    <submittedName>
        <fullName evidence="2">Uncharacterized protein</fullName>
    </submittedName>
</protein>
<keyword evidence="3" id="KW-1185">Reference proteome</keyword>
<organism evidence="2 3">
    <name type="scientific">Crepidotus variabilis</name>
    <dbReference type="NCBI Taxonomy" id="179855"/>
    <lineage>
        <taxon>Eukaryota</taxon>
        <taxon>Fungi</taxon>
        <taxon>Dikarya</taxon>
        <taxon>Basidiomycota</taxon>
        <taxon>Agaricomycotina</taxon>
        <taxon>Agaricomycetes</taxon>
        <taxon>Agaricomycetidae</taxon>
        <taxon>Agaricales</taxon>
        <taxon>Agaricineae</taxon>
        <taxon>Crepidotaceae</taxon>
        <taxon>Crepidotus</taxon>
    </lineage>
</organism>
<reference evidence="2" key="1">
    <citation type="submission" date="2020-11" db="EMBL/GenBank/DDBJ databases">
        <authorList>
            <consortium name="DOE Joint Genome Institute"/>
            <person name="Ahrendt S."/>
            <person name="Riley R."/>
            <person name="Andreopoulos W."/>
            <person name="Labutti K."/>
            <person name="Pangilinan J."/>
            <person name="Ruiz-Duenas F.J."/>
            <person name="Barrasa J.M."/>
            <person name="Sanchez-Garcia M."/>
            <person name="Camarero S."/>
            <person name="Miyauchi S."/>
            <person name="Serrano A."/>
            <person name="Linde D."/>
            <person name="Babiker R."/>
            <person name="Drula E."/>
            <person name="Ayuso-Fernandez I."/>
            <person name="Pacheco R."/>
            <person name="Padilla G."/>
            <person name="Ferreira P."/>
            <person name="Barriuso J."/>
            <person name="Kellner H."/>
            <person name="Castanera R."/>
            <person name="Alfaro M."/>
            <person name="Ramirez L."/>
            <person name="Pisabarro A.G."/>
            <person name="Kuo A."/>
            <person name="Tritt A."/>
            <person name="Lipzen A."/>
            <person name="He G."/>
            <person name="Yan M."/>
            <person name="Ng V."/>
            <person name="Cullen D."/>
            <person name="Martin F."/>
            <person name="Rosso M.-N."/>
            <person name="Henrissat B."/>
            <person name="Hibbett D."/>
            <person name="Martinez A.T."/>
            <person name="Grigoriev I.V."/>
        </authorList>
    </citation>
    <scope>NUCLEOTIDE SEQUENCE</scope>
    <source>
        <strain evidence="2">CBS 506.95</strain>
    </source>
</reference>
<comment type="caution">
    <text evidence="2">The sequence shown here is derived from an EMBL/GenBank/DDBJ whole genome shotgun (WGS) entry which is preliminary data.</text>
</comment>
<accession>A0A9P6JRW8</accession>
<feature type="transmembrane region" description="Helical" evidence="1">
    <location>
        <begin position="48"/>
        <end position="68"/>
    </location>
</feature>
<dbReference type="EMBL" id="MU157835">
    <property type="protein sequence ID" value="KAF9531302.1"/>
    <property type="molecule type" value="Genomic_DNA"/>
</dbReference>
<name>A0A9P6JRW8_9AGAR</name>